<sequence>MFKGKGKERAVTNMGNIWVQPIRWFWYPYLAFGRVTVLHGVSGSGKSMLAAYLAAACTNRKCFGGMEELEPGNVLYLTADDALSDLLYPRLTEAGADLDRVYAIHDLISITLGDNSIEQLLDTHKIRLLIIDPIQEYLEYDVYSGYPELVYPVICKLEKMAKEHECAVLLTAYSDGPNGEKASVWQSEFAEKISSVLALDLPEGRTGKRRLLQEKSILAAEGKPIVFSLRKEKMEENTQPDGKDLFVDMQKRIGCLFMSDMRDKKRQVWEELKRFPLEEYDRKQQEDFSVYVFGVNYDTVQEVLGSSSGR</sequence>
<protein>
    <submittedName>
        <fullName evidence="2">AAA family ATPase</fullName>
    </submittedName>
</protein>
<dbReference type="Pfam" id="PF13481">
    <property type="entry name" value="AAA_25"/>
    <property type="match status" value="1"/>
</dbReference>
<dbReference type="EMBL" id="DVFT01000181">
    <property type="protein sequence ID" value="HIQ97324.1"/>
    <property type="molecule type" value="Genomic_DNA"/>
</dbReference>
<dbReference type="SMART" id="SM00382">
    <property type="entry name" value="AAA"/>
    <property type="match status" value="1"/>
</dbReference>
<dbReference type="AlphaFoldDB" id="A0A9D1D302"/>
<feature type="domain" description="AAA+ ATPase" evidence="1">
    <location>
        <begin position="32"/>
        <end position="203"/>
    </location>
</feature>
<gene>
    <name evidence="2" type="ORF">IAB26_12265</name>
</gene>
<dbReference type="InterPro" id="IPR027417">
    <property type="entry name" value="P-loop_NTPase"/>
</dbReference>
<evidence type="ECO:0000313" key="2">
    <source>
        <dbReference type="EMBL" id="HIQ97324.1"/>
    </source>
</evidence>
<comment type="caution">
    <text evidence="2">The sequence shown here is derived from an EMBL/GenBank/DDBJ whole genome shotgun (WGS) entry which is preliminary data.</text>
</comment>
<dbReference type="Proteomes" id="UP000886886">
    <property type="component" value="Unassembled WGS sequence"/>
</dbReference>
<evidence type="ECO:0000259" key="1">
    <source>
        <dbReference type="SMART" id="SM00382"/>
    </source>
</evidence>
<proteinExistence type="predicted"/>
<dbReference type="InterPro" id="IPR003593">
    <property type="entry name" value="AAA+_ATPase"/>
</dbReference>
<reference evidence="2" key="2">
    <citation type="journal article" date="2021" name="PeerJ">
        <title>Extensive microbial diversity within the chicken gut microbiome revealed by metagenomics and culture.</title>
        <authorList>
            <person name="Gilroy R."/>
            <person name="Ravi A."/>
            <person name="Getino M."/>
            <person name="Pursley I."/>
            <person name="Horton D.L."/>
            <person name="Alikhan N.F."/>
            <person name="Baker D."/>
            <person name="Gharbi K."/>
            <person name="Hall N."/>
            <person name="Watson M."/>
            <person name="Adriaenssens E.M."/>
            <person name="Foster-Nyarko E."/>
            <person name="Jarju S."/>
            <person name="Secka A."/>
            <person name="Antonio M."/>
            <person name="Oren A."/>
            <person name="Chaudhuri R.R."/>
            <person name="La Ragione R."/>
            <person name="Hildebrand F."/>
            <person name="Pallen M.J."/>
        </authorList>
    </citation>
    <scope>NUCLEOTIDE SEQUENCE</scope>
    <source>
        <strain evidence="2">ChiSjej3B21-11622</strain>
    </source>
</reference>
<dbReference type="SUPFAM" id="SSF52540">
    <property type="entry name" value="P-loop containing nucleoside triphosphate hydrolases"/>
    <property type="match status" value="1"/>
</dbReference>
<name>A0A9D1D302_9FIRM</name>
<organism evidence="2 3">
    <name type="scientific">Candidatus Limivivens merdigallinarum</name>
    <dbReference type="NCBI Taxonomy" id="2840859"/>
    <lineage>
        <taxon>Bacteria</taxon>
        <taxon>Bacillati</taxon>
        <taxon>Bacillota</taxon>
        <taxon>Clostridia</taxon>
        <taxon>Lachnospirales</taxon>
        <taxon>Lachnospiraceae</taxon>
        <taxon>Lachnospiraceae incertae sedis</taxon>
        <taxon>Candidatus Limivivens</taxon>
    </lineage>
</organism>
<dbReference type="Gene3D" id="3.40.50.300">
    <property type="entry name" value="P-loop containing nucleotide triphosphate hydrolases"/>
    <property type="match status" value="1"/>
</dbReference>
<evidence type="ECO:0000313" key="3">
    <source>
        <dbReference type="Proteomes" id="UP000886886"/>
    </source>
</evidence>
<reference evidence="2" key="1">
    <citation type="submission" date="2020-10" db="EMBL/GenBank/DDBJ databases">
        <authorList>
            <person name="Gilroy R."/>
        </authorList>
    </citation>
    <scope>NUCLEOTIDE SEQUENCE</scope>
    <source>
        <strain evidence="2">ChiSjej3B21-11622</strain>
    </source>
</reference>
<accession>A0A9D1D302</accession>